<dbReference type="PANTHER" id="PTHR37937">
    <property type="entry name" value="CONJUGATIVE TRANSFER: DNA TRANSPORT"/>
    <property type="match status" value="1"/>
</dbReference>
<comment type="subcellular location">
    <subcellularLocation>
        <location evidence="1">Cell membrane</location>
        <topology evidence="1">Multi-pass membrane protein</topology>
    </subcellularLocation>
</comment>
<sequence>MLADLEKNRYLLWRRLRQIASLLLALLSAYSLWSSSAIHSLIGERVSIVIGILIIVASATRLVQGEVRYMNEEYGLTLFSPGRGTLRQRSTLGAGRFLSLFELMTKFRNREGAIRFGRPIPAHRFLGLGRNCLVGPPDDRHLITVAANRSGKGTGALIPNLLTYPGSALVLDPKGELAQITAAKRGNGGGRVKHSLGQAVHVFDPEELVTNHSRSSWNPLSEIDLHDPNLVQRVGSICSALLPERLDSGSHDYFTKQARSLLECYILHVFEVEPLENHNLVFVRKLIRNADVELSSLYNSEMSAPEVDPSTIIPDPHDQLFHFMTFNQPNYTESISDKIVGVAQSMLHADPGERSGVMKELDNATKFLDYRMFERSLTKSDFKLSDLKNSQTTVYICLSSLSLSESPRAIAYLFFYLALGEMERNKRKPRHSILFAIDEFYSLGYMAPIERAMGFIAGSGVKLWLIMQHIGQLQALYPKTWDNFLRNCYAQQFFGDQKPENLDYLEKTIGQRYLKRKDGTEATSPLISAQELATNYFVRDSRRQIVLFAQEPAAQLELMDYYNFFPKSDYNDDDRS</sequence>
<keyword evidence="6 7" id="KW-0472">Membrane</keyword>
<name>A0ABT2KEI6_9RHOB</name>
<evidence type="ECO:0000256" key="7">
    <source>
        <dbReference type="SAM" id="Phobius"/>
    </source>
</evidence>
<keyword evidence="4 7" id="KW-0812">Transmembrane</keyword>
<keyword evidence="9" id="KW-1185">Reference proteome</keyword>
<proteinExistence type="inferred from homology"/>
<accession>A0ABT2KEI6</accession>
<feature type="transmembrane region" description="Helical" evidence="7">
    <location>
        <begin position="16"/>
        <end position="33"/>
    </location>
</feature>
<evidence type="ECO:0000256" key="6">
    <source>
        <dbReference type="ARBA" id="ARBA00023136"/>
    </source>
</evidence>
<evidence type="ECO:0000313" key="8">
    <source>
        <dbReference type="EMBL" id="MCT4334957.1"/>
    </source>
</evidence>
<comment type="caution">
    <text evidence="8">The sequence shown here is derived from an EMBL/GenBank/DDBJ whole genome shotgun (WGS) entry which is preliminary data.</text>
</comment>
<dbReference type="SUPFAM" id="SSF52540">
    <property type="entry name" value="P-loop containing nucleoside triphosphate hydrolases"/>
    <property type="match status" value="1"/>
</dbReference>
<evidence type="ECO:0000256" key="4">
    <source>
        <dbReference type="ARBA" id="ARBA00022692"/>
    </source>
</evidence>
<dbReference type="CDD" id="cd01127">
    <property type="entry name" value="TrwB_TraG_TraD_VirD4"/>
    <property type="match status" value="1"/>
</dbReference>
<dbReference type="Gene3D" id="3.40.50.300">
    <property type="entry name" value="P-loop containing nucleotide triphosphate hydrolases"/>
    <property type="match status" value="1"/>
</dbReference>
<dbReference type="InterPro" id="IPR003688">
    <property type="entry name" value="TraG/VirD4"/>
</dbReference>
<protein>
    <submittedName>
        <fullName evidence="8">Type IV secretory system conjugative DNA transfer family protein</fullName>
    </submittedName>
</protein>
<reference evidence="8 9" key="1">
    <citation type="submission" date="2022-04" db="EMBL/GenBank/DDBJ databases">
        <title>Paracoccus sp. YLB-12 draft genome sequence.</title>
        <authorList>
            <person name="Yu L."/>
        </authorList>
    </citation>
    <scope>NUCLEOTIDE SEQUENCE [LARGE SCALE GENOMIC DNA]</scope>
    <source>
        <strain evidence="8 9">YLB-12</strain>
    </source>
</reference>
<keyword evidence="5 7" id="KW-1133">Transmembrane helix</keyword>
<gene>
    <name evidence="8" type="ORF">MU516_19210</name>
</gene>
<dbReference type="Proteomes" id="UP001320702">
    <property type="component" value="Unassembled WGS sequence"/>
</dbReference>
<dbReference type="PANTHER" id="PTHR37937:SF1">
    <property type="entry name" value="CONJUGATIVE TRANSFER: DNA TRANSPORT"/>
    <property type="match status" value="1"/>
</dbReference>
<comment type="similarity">
    <text evidence="2">Belongs to the VirD4/TraG family.</text>
</comment>
<evidence type="ECO:0000256" key="1">
    <source>
        <dbReference type="ARBA" id="ARBA00004651"/>
    </source>
</evidence>
<keyword evidence="3" id="KW-1003">Cell membrane</keyword>
<dbReference type="InterPro" id="IPR027417">
    <property type="entry name" value="P-loop_NTPase"/>
</dbReference>
<evidence type="ECO:0000313" key="9">
    <source>
        <dbReference type="Proteomes" id="UP001320702"/>
    </source>
</evidence>
<dbReference type="RefSeq" id="WP_260278818.1">
    <property type="nucleotide sequence ID" value="NZ_JANAVZ010000033.1"/>
</dbReference>
<organism evidence="8 9">
    <name type="scientific">Paracoccus maritimus</name>
    <dbReference type="NCBI Taxonomy" id="2933292"/>
    <lineage>
        <taxon>Bacteria</taxon>
        <taxon>Pseudomonadati</taxon>
        <taxon>Pseudomonadota</taxon>
        <taxon>Alphaproteobacteria</taxon>
        <taxon>Rhodobacterales</taxon>
        <taxon>Paracoccaceae</taxon>
        <taxon>Paracoccus</taxon>
    </lineage>
</organism>
<dbReference type="EMBL" id="JANAVZ010000033">
    <property type="protein sequence ID" value="MCT4334957.1"/>
    <property type="molecule type" value="Genomic_DNA"/>
</dbReference>
<evidence type="ECO:0000256" key="3">
    <source>
        <dbReference type="ARBA" id="ARBA00022475"/>
    </source>
</evidence>
<dbReference type="InterPro" id="IPR051539">
    <property type="entry name" value="T4SS-coupling_protein"/>
</dbReference>
<evidence type="ECO:0000256" key="5">
    <source>
        <dbReference type="ARBA" id="ARBA00022989"/>
    </source>
</evidence>
<dbReference type="Pfam" id="PF02534">
    <property type="entry name" value="T4SS-DNA_transf"/>
    <property type="match status" value="1"/>
</dbReference>
<evidence type="ECO:0000256" key="2">
    <source>
        <dbReference type="ARBA" id="ARBA00008806"/>
    </source>
</evidence>